<dbReference type="SUPFAM" id="SSF53448">
    <property type="entry name" value="Nucleotide-diphospho-sugar transferases"/>
    <property type="match status" value="1"/>
</dbReference>
<evidence type="ECO:0000313" key="5">
    <source>
        <dbReference type="Proteomes" id="UP000326779"/>
    </source>
</evidence>
<dbReference type="AlphaFoldDB" id="A0A5P8M7F4"/>
<name>A0A5P8M7F4_9LACO</name>
<organism evidence="4 5">
    <name type="scientific">Schleiferilactobacillus harbinensis</name>
    <dbReference type="NCBI Taxonomy" id="304207"/>
    <lineage>
        <taxon>Bacteria</taxon>
        <taxon>Bacillati</taxon>
        <taxon>Bacillota</taxon>
        <taxon>Bacilli</taxon>
        <taxon>Lactobacillales</taxon>
        <taxon>Lactobacillaceae</taxon>
        <taxon>Schleiferilactobacillus</taxon>
    </lineage>
</organism>
<protein>
    <submittedName>
        <fullName evidence="4">Glycosyltransferase</fullName>
    </submittedName>
</protein>
<keyword evidence="1" id="KW-0328">Glycosyltransferase</keyword>
<dbReference type="PANTHER" id="PTHR22916:SF51">
    <property type="entry name" value="GLYCOSYLTRANSFERASE EPSH-RELATED"/>
    <property type="match status" value="1"/>
</dbReference>
<evidence type="ECO:0000313" key="4">
    <source>
        <dbReference type="EMBL" id="QFR24409.1"/>
    </source>
</evidence>
<dbReference type="InterPro" id="IPR001173">
    <property type="entry name" value="Glyco_trans_2-like"/>
</dbReference>
<keyword evidence="2 4" id="KW-0808">Transferase</keyword>
<reference evidence="4 5" key="1">
    <citation type="submission" date="2019-10" db="EMBL/GenBank/DDBJ databases">
        <title>The completed genome of Lactobacillus harbinensis M1.</title>
        <authorList>
            <person name="Zheng Y."/>
        </authorList>
    </citation>
    <scope>NUCLEOTIDE SEQUENCE [LARGE SCALE GENOMIC DNA]</scope>
    <source>
        <strain evidence="4 5">M1</strain>
    </source>
</reference>
<dbReference type="PANTHER" id="PTHR22916">
    <property type="entry name" value="GLYCOSYLTRANSFERASE"/>
    <property type="match status" value="1"/>
</dbReference>
<dbReference type="GO" id="GO:0016757">
    <property type="term" value="F:glycosyltransferase activity"/>
    <property type="evidence" value="ECO:0007669"/>
    <property type="project" value="UniProtKB-KW"/>
</dbReference>
<evidence type="ECO:0000259" key="3">
    <source>
        <dbReference type="Pfam" id="PF00535"/>
    </source>
</evidence>
<dbReference type="InterPro" id="IPR029044">
    <property type="entry name" value="Nucleotide-diphossugar_trans"/>
</dbReference>
<accession>A0A5P8M7F4</accession>
<evidence type="ECO:0000256" key="2">
    <source>
        <dbReference type="ARBA" id="ARBA00022679"/>
    </source>
</evidence>
<proteinExistence type="predicted"/>
<feature type="domain" description="Glycosyltransferase 2-like" evidence="3">
    <location>
        <begin position="8"/>
        <end position="137"/>
    </location>
</feature>
<dbReference type="Pfam" id="PF00535">
    <property type="entry name" value="Glycos_transf_2"/>
    <property type="match status" value="1"/>
</dbReference>
<gene>
    <name evidence="4" type="ORF">D1010_14085</name>
</gene>
<dbReference type="EMBL" id="CP045143">
    <property type="protein sequence ID" value="QFR24409.1"/>
    <property type="molecule type" value="Genomic_DNA"/>
</dbReference>
<dbReference type="Proteomes" id="UP000326779">
    <property type="component" value="Chromosome"/>
</dbReference>
<dbReference type="KEGG" id="lhb:D1010_14085"/>
<dbReference type="CDD" id="cd00761">
    <property type="entry name" value="Glyco_tranf_GTA_type"/>
    <property type="match status" value="1"/>
</dbReference>
<evidence type="ECO:0000256" key="1">
    <source>
        <dbReference type="ARBA" id="ARBA00022676"/>
    </source>
</evidence>
<dbReference type="Gene3D" id="3.90.550.10">
    <property type="entry name" value="Spore Coat Polysaccharide Biosynthesis Protein SpsA, Chain A"/>
    <property type="match status" value="1"/>
</dbReference>
<sequence length="259" mass="29623">MFLEPLISIIVPAFNLEGLLNRSVQALLQQTYWNIEVLIVDDGSTDETYRIAQEFAQLDSRVRALQMPSNVGISKTRNAGMAEARGEFLTFSDGDDWTEPTQMAWYMDRFAKHPQAAMVACGFVIEPSGKRNQSRKRGMVDQKEMLSLVSRPSGPVRGYTWNKCYRTAIIKKHHLTFDDDVKLMEDALFNTRYIMHGQHYYIENTPLYHYVQRDGSAIHTGVTVTKKARDIMVVNARMQHIIAAGRERQSKKSKQSISD</sequence>